<protein>
    <submittedName>
        <fullName evidence="2">Uncharacterized protein</fullName>
    </submittedName>
</protein>
<proteinExistence type="predicted"/>
<reference evidence="2 3" key="1">
    <citation type="journal article" date="2018" name="Front. Plant Sci.">
        <title>Red Clover (Trifolium pratense) and Zigzag Clover (T. medium) - A Picture of Genomic Similarities and Differences.</title>
        <authorList>
            <person name="Dluhosova J."/>
            <person name="Istvanek J."/>
            <person name="Nedelnik J."/>
            <person name="Repkova J."/>
        </authorList>
    </citation>
    <scope>NUCLEOTIDE SEQUENCE [LARGE SCALE GENOMIC DNA]</scope>
    <source>
        <strain evidence="3">cv. 10/8</strain>
        <tissue evidence="2">Leaf</tissue>
    </source>
</reference>
<sequence length="72" mass="7932">KATSEQSKRNKLTITATTEMISVEPNPNQRYTSPNEPKGTDPPKHTRCYRSGQGWCGGPPPLLAPPPLNTTW</sequence>
<feature type="non-terminal residue" evidence="2">
    <location>
        <position position="1"/>
    </location>
</feature>
<evidence type="ECO:0000256" key="1">
    <source>
        <dbReference type="SAM" id="MobiDB-lite"/>
    </source>
</evidence>
<accession>A0A392RBY8</accession>
<dbReference type="AlphaFoldDB" id="A0A392RBY8"/>
<dbReference type="EMBL" id="LXQA010206710">
    <property type="protein sequence ID" value="MCI33707.1"/>
    <property type="molecule type" value="Genomic_DNA"/>
</dbReference>
<keyword evidence="3" id="KW-1185">Reference proteome</keyword>
<evidence type="ECO:0000313" key="3">
    <source>
        <dbReference type="Proteomes" id="UP000265520"/>
    </source>
</evidence>
<feature type="region of interest" description="Disordered" evidence="1">
    <location>
        <begin position="1"/>
        <end position="72"/>
    </location>
</feature>
<feature type="compositionally biased region" description="Polar residues" evidence="1">
    <location>
        <begin position="12"/>
        <end position="35"/>
    </location>
</feature>
<evidence type="ECO:0000313" key="2">
    <source>
        <dbReference type="EMBL" id="MCI33707.1"/>
    </source>
</evidence>
<comment type="caution">
    <text evidence="2">The sequence shown here is derived from an EMBL/GenBank/DDBJ whole genome shotgun (WGS) entry which is preliminary data.</text>
</comment>
<name>A0A392RBY8_9FABA</name>
<feature type="compositionally biased region" description="Pro residues" evidence="1">
    <location>
        <begin position="58"/>
        <end position="72"/>
    </location>
</feature>
<organism evidence="2 3">
    <name type="scientific">Trifolium medium</name>
    <dbReference type="NCBI Taxonomy" id="97028"/>
    <lineage>
        <taxon>Eukaryota</taxon>
        <taxon>Viridiplantae</taxon>
        <taxon>Streptophyta</taxon>
        <taxon>Embryophyta</taxon>
        <taxon>Tracheophyta</taxon>
        <taxon>Spermatophyta</taxon>
        <taxon>Magnoliopsida</taxon>
        <taxon>eudicotyledons</taxon>
        <taxon>Gunneridae</taxon>
        <taxon>Pentapetalae</taxon>
        <taxon>rosids</taxon>
        <taxon>fabids</taxon>
        <taxon>Fabales</taxon>
        <taxon>Fabaceae</taxon>
        <taxon>Papilionoideae</taxon>
        <taxon>50 kb inversion clade</taxon>
        <taxon>NPAAA clade</taxon>
        <taxon>Hologalegina</taxon>
        <taxon>IRL clade</taxon>
        <taxon>Trifolieae</taxon>
        <taxon>Trifolium</taxon>
    </lineage>
</organism>
<dbReference type="Proteomes" id="UP000265520">
    <property type="component" value="Unassembled WGS sequence"/>
</dbReference>